<dbReference type="InterPro" id="IPR026891">
    <property type="entry name" value="Fn3-like"/>
</dbReference>
<evidence type="ECO:0000256" key="1">
    <source>
        <dbReference type="ARBA" id="ARBA00005336"/>
    </source>
</evidence>
<feature type="domain" description="PA14" evidence="5">
    <location>
        <begin position="469"/>
        <end position="620"/>
    </location>
</feature>
<gene>
    <name evidence="6" type="ORF">J8H85_13940</name>
</gene>
<dbReference type="InterPro" id="IPR017853">
    <property type="entry name" value="GH"/>
</dbReference>
<dbReference type="InterPro" id="IPR044993">
    <property type="entry name" value="BXL"/>
</dbReference>
<dbReference type="PANTHER" id="PTHR42721">
    <property type="entry name" value="SUGAR HYDROLASE-RELATED"/>
    <property type="match status" value="1"/>
</dbReference>
<dbReference type="SMART" id="SM00758">
    <property type="entry name" value="PA14"/>
    <property type="match status" value="1"/>
</dbReference>
<reference evidence="6 7" key="1">
    <citation type="submission" date="2021-04" db="EMBL/GenBank/DDBJ databases">
        <title>Mariniflexile gromovii gen. nov., sp. nov., a gliding bacterium isolated from the sea urchin Strongylocentrotus intermedius.</title>
        <authorList>
            <person name="Ko S."/>
            <person name="Le V."/>
            <person name="Ahn C.-Y."/>
            <person name="Oh H.-M."/>
        </authorList>
    </citation>
    <scope>NUCLEOTIDE SEQUENCE [LARGE SCALE GENOMIC DNA]</scope>
    <source>
        <strain evidence="6 7">KCTC 12570</strain>
    </source>
</reference>
<dbReference type="InterPro" id="IPR037524">
    <property type="entry name" value="PA14/GLEYA"/>
</dbReference>
<feature type="chain" id="PRO_5045677920" evidence="4">
    <location>
        <begin position="20"/>
        <end position="904"/>
    </location>
</feature>
<dbReference type="Proteomes" id="UP000670776">
    <property type="component" value="Unassembled WGS sequence"/>
</dbReference>
<dbReference type="InterPro" id="IPR036962">
    <property type="entry name" value="Glyco_hydro_3_N_sf"/>
</dbReference>
<accession>A0ABS4BWH7</accession>
<evidence type="ECO:0000256" key="3">
    <source>
        <dbReference type="ARBA" id="ARBA00022801"/>
    </source>
</evidence>
<dbReference type="InterPro" id="IPR036881">
    <property type="entry name" value="Glyco_hydro_3_C_sf"/>
</dbReference>
<evidence type="ECO:0000256" key="2">
    <source>
        <dbReference type="ARBA" id="ARBA00022729"/>
    </source>
</evidence>
<dbReference type="Gene3D" id="3.40.50.1700">
    <property type="entry name" value="Glycoside hydrolase family 3 C-terminal domain"/>
    <property type="match status" value="2"/>
</dbReference>
<dbReference type="SUPFAM" id="SSF51445">
    <property type="entry name" value="(Trans)glycosidases"/>
    <property type="match status" value="1"/>
</dbReference>
<dbReference type="SMART" id="SM01217">
    <property type="entry name" value="Fn3_like"/>
    <property type="match status" value="1"/>
</dbReference>
<evidence type="ECO:0000313" key="7">
    <source>
        <dbReference type="Proteomes" id="UP000670776"/>
    </source>
</evidence>
<comment type="similarity">
    <text evidence="1">Belongs to the glycosyl hydrolase 3 family.</text>
</comment>
<organism evidence="6 7">
    <name type="scientific">Mariniflexile gromovii</name>
    <dbReference type="NCBI Taxonomy" id="362523"/>
    <lineage>
        <taxon>Bacteria</taxon>
        <taxon>Pseudomonadati</taxon>
        <taxon>Bacteroidota</taxon>
        <taxon>Flavobacteriia</taxon>
        <taxon>Flavobacteriales</taxon>
        <taxon>Flavobacteriaceae</taxon>
        <taxon>Mariniflexile</taxon>
    </lineage>
</organism>
<protein>
    <submittedName>
        <fullName evidence="6">Glycoside hydrolase family 3 C-terminal domain-containing protein</fullName>
    </submittedName>
</protein>
<dbReference type="PANTHER" id="PTHR42721:SF3">
    <property type="entry name" value="BETA-D-XYLOSIDASE 5-RELATED"/>
    <property type="match status" value="1"/>
</dbReference>
<dbReference type="InterPro" id="IPR013783">
    <property type="entry name" value="Ig-like_fold"/>
</dbReference>
<name>A0ABS4BWH7_9FLAO</name>
<keyword evidence="2 4" id="KW-0732">Signal</keyword>
<dbReference type="PROSITE" id="PS51820">
    <property type="entry name" value="PA14"/>
    <property type="match status" value="1"/>
</dbReference>
<dbReference type="SUPFAM" id="SSF52279">
    <property type="entry name" value="Beta-D-glucan exohydrolase, C-terminal domain"/>
    <property type="match status" value="1"/>
</dbReference>
<feature type="signal peptide" evidence="4">
    <location>
        <begin position="1"/>
        <end position="19"/>
    </location>
</feature>
<comment type="caution">
    <text evidence="6">The sequence shown here is derived from an EMBL/GenBank/DDBJ whole genome shotgun (WGS) entry which is preliminary data.</text>
</comment>
<dbReference type="Pfam" id="PF00933">
    <property type="entry name" value="Glyco_hydro_3"/>
    <property type="match status" value="1"/>
</dbReference>
<dbReference type="GO" id="GO:0016787">
    <property type="term" value="F:hydrolase activity"/>
    <property type="evidence" value="ECO:0007669"/>
    <property type="project" value="UniProtKB-KW"/>
</dbReference>
<dbReference type="InterPro" id="IPR011658">
    <property type="entry name" value="PA14_dom"/>
</dbReference>
<dbReference type="SUPFAM" id="SSF56988">
    <property type="entry name" value="Anthrax protective antigen"/>
    <property type="match status" value="1"/>
</dbReference>
<dbReference type="RefSeq" id="WP_209655828.1">
    <property type="nucleotide sequence ID" value="NZ_JAGJCB010000015.1"/>
</dbReference>
<dbReference type="EMBL" id="JAGJCB010000015">
    <property type="protein sequence ID" value="MBP0904936.1"/>
    <property type="molecule type" value="Genomic_DNA"/>
</dbReference>
<dbReference type="Pfam" id="PF07691">
    <property type="entry name" value="PA14"/>
    <property type="match status" value="1"/>
</dbReference>
<keyword evidence="7" id="KW-1185">Reference proteome</keyword>
<dbReference type="InterPro" id="IPR001764">
    <property type="entry name" value="Glyco_hydro_3_N"/>
</dbReference>
<evidence type="ECO:0000259" key="5">
    <source>
        <dbReference type="PROSITE" id="PS51820"/>
    </source>
</evidence>
<dbReference type="PRINTS" id="PR00133">
    <property type="entry name" value="GLHYDRLASE3"/>
</dbReference>
<dbReference type="InterPro" id="IPR002772">
    <property type="entry name" value="Glyco_hydro_3_C"/>
</dbReference>
<keyword evidence="3 6" id="KW-0378">Hydrolase</keyword>
<dbReference type="Gene3D" id="2.60.40.10">
    <property type="entry name" value="Immunoglobulins"/>
    <property type="match status" value="1"/>
</dbReference>
<evidence type="ECO:0000313" key="6">
    <source>
        <dbReference type="EMBL" id="MBP0904936.1"/>
    </source>
</evidence>
<proteinExistence type="inferred from homology"/>
<dbReference type="Pfam" id="PF01915">
    <property type="entry name" value="Glyco_hydro_3_C"/>
    <property type="match status" value="1"/>
</dbReference>
<dbReference type="Pfam" id="PF14310">
    <property type="entry name" value="Fn3-like"/>
    <property type="match status" value="1"/>
</dbReference>
<evidence type="ECO:0000256" key="4">
    <source>
        <dbReference type="SAM" id="SignalP"/>
    </source>
</evidence>
<dbReference type="Gene3D" id="3.20.20.300">
    <property type="entry name" value="Glycoside hydrolase, family 3, N-terminal domain"/>
    <property type="match status" value="1"/>
</dbReference>
<sequence length="904" mass="100772">MKLNLLTGLLILIVLSASGQSVSNANKKFMDTSLDFETRSKDLVSQMTLDEKIAQLGDRSPAIPRLGVPEYNWWNECLHGVARSGNATVFPQAIGMAATFDTAMMTKVADIISDEARAKYHEAIRNKNYGRYFGLTFWSPNINILRDPRWGRGHETYGEDPYLTGQMGMQFVKGLQGDDSKYMKLVATPKHFAVHNGPEPERHVFNVTPNTRDLWETYLPAFEDLVVDAKAYSIMGAYNRVDGESSCASWLLLEDILRNKWGFKGYVVSDCGAIRDIHKFHKIVNTPEEAAAIGVRKGCDLNCGSVYQTYLKNAVALGLIDEGEIDLSVYRLVLAKMKLGMFDKAEDVPFANIPIEVNNSEPHNQVALEMAQKSMTLLKNNGVLPLNKSKISKIAVVGPNADNINALRGNYYGTASNPVSVIEGIRKAAGNDVEISYSQGISLVTAELVNDKYNVIDGKYLFTTNKNGKQEQGLTGTYYRNRNLKEQPVFQRIDPEINFEWSPTSSPTTTAIAQGILTEDKAIDIDRFSISWSGKLLAPETGKYILGVESDDGNRLWVDGKPITDAWHNNVMATSLAEIHLEKGQYYDIKLDYFENMGNAKVKLVWVLPSQEDEAINTNPYELSDKTLTDVKNADVAVFVGGLDATWEGEEMKSRTGVTGFNVGDRTTIELPEIQLNALKAMKKTGTPIVFVLMSGGSIACSGLEDELDAMLMAWYPGQRGGDAVADVLFGAYNPAGRLPVTFYTSTNELADFKDYNMRAGKGFTYRYYTGEALFPFGHGLSYTNFEYSNLSVNKKVLNSSEKLSVSVKIKNTGKFDGEEVVQLYIKDVKSDTWMPVKQLRKFDRIALKKGETKTISFDLDISKDFRYYNPMLRQYEVEPGDFEIQVGASSKDIRLKKIVTVKE</sequence>